<feature type="non-terminal residue" evidence="8">
    <location>
        <position position="581"/>
    </location>
</feature>
<dbReference type="InterPro" id="IPR050309">
    <property type="entry name" value="Type-B_Carboxylest/Lipase"/>
</dbReference>
<name>A0A8J9UYA0_9NEOP</name>
<keyword evidence="5" id="KW-0325">Glycoprotein</keyword>
<evidence type="ECO:0000313" key="9">
    <source>
        <dbReference type="Proteomes" id="UP000838878"/>
    </source>
</evidence>
<feature type="domain" description="Carboxylesterase type B" evidence="7">
    <location>
        <begin position="24"/>
        <end position="564"/>
    </location>
</feature>
<proteinExistence type="inferred from homology"/>
<keyword evidence="3 6" id="KW-0378">Hydrolase</keyword>
<evidence type="ECO:0000256" key="4">
    <source>
        <dbReference type="ARBA" id="ARBA00023157"/>
    </source>
</evidence>
<evidence type="ECO:0000256" key="2">
    <source>
        <dbReference type="ARBA" id="ARBA00022487"/>
    </source>
</evidence>
<dbReference type="EMBL" id="OV170227">
    <property type="protein sequence ID" value="CAH0728691.1"/>
    <property type="molecule type" value="Genomic_DNA"/>
</dbReference>
<dbReference type="Pfam" id="PF00135">
    <property type="entry name" value="COesterase"/>
    <property type="match status" value="1"/>
</dbReference>
<feature type="signal peptide" evidence="6">
    <location>
        <begin position="1"/>
        <end position="18"/>
    </location>
</feature>
<organism evidence="8 9">
    <name type="scientific">Brenthis ino</name>
    <name type="common">lesser marbled fritillary</name>
    <dbReference type="NCBI Taxonomy" id="405034"/>
    <lineage>
        <taxon>Eukaryota</taxon>
        <taxon>Metazoa</taxon>
        <taxon>Ecdysozoa</taxon>
        <taxon>Arthropoda</taxon>
        <taxon>Hexapoda</taxon>
        <taxon>Insecta</taxon>
        <taxon>Pterygota</taxon>
        <taxon>Neoptera</taxon>
        <taxon>Endopterygota</taxon>
        <taxon>Lepidoptera</taxon>
        <taxon>Glossata</taxon>
        <taxon>Ditrysia</taxon>
        <taxon>Papilionoidea</taxon>
        <taxon>Nymphalidae</taxon>
        <taxon>Heliconiinae</taxon>
        <taxon>Argynnini</taxon>
        <taxon>Brenthis</taxon>
    </lineage>
</organism>
<dbReference type="PROSITE" id="PS00122">
    <property type="entry name" value="CARBOXYLESTERASE_B_1"/>
    <property type="match status" value="1"/>
</dbReference>
<evidence type="ECO:0000259" key="7">
    <source>
        <dbReference type="Pfam" id="PF00135"/>
    </source>
</evidence>
<accession>A0A8J9UYA0</accession>
<evidence type="ECO:0000256" key="6">
    <source>
        <dbReference type="RuleBase" id="RU361235"/>
    </source>
</evidence>
<dbReference type="OrthoDB" id="19653at2759"/>
<keyword evidence="9" id="KW-1185">Reference proteome</keyword>
<feature type="chain" id="PRO_5035489282" description="Carboxylic ester hydrolase" evidence="6">
    <location>
        <begin position="19"/>
        <end position="581"/>
    </location>
</feature>
<sequence length="581" mass="64448">MSRALAILLAALATYVQCAPSKVRVRLQDGWVCGVTGTAENSTVFASFLGVPYAKQPVGDRRFRELEPNESWDDCYDASTEGPICPQHDTLYGPLLASSNMDEACIYANIHVPLHALPEYNTWRHARHLRPPYETGLNENEQSGPGLPILVFIHGGGFAFGSGGIGLHGPEYLINRDIIVITFNYRLNVFGFLSLNSTSIPGNNGLRDIVTLLKWVQANAKSFGGDPDNVTLGGQSAGASLAHILSMSLATEGLFKRVILMSGTGIRSYFTTSPAYAKFVADLFLSSVGINATDPEDIHQQLIAMPIEKIMEVNKQIQEKFGLVAFFPVVETPVPGFTTILDDDPETLLSKGFGKNIPLLIGFTNAECEIFRPNFEKIDILGSVKENPLLILSPNLIYKLPLKVAVDAAQKVESRYFDEEPTMEKYIQSCSDTYYVYPAIKLTGTRALMEGAPVFLYQYSYEADFSVIKKSKGLQFKGASHIEDETFIFRANAMEGTKGFSPRTHKDQYMVDQMTTFVKNFICCNNPTCDEGHRQTWPAANEHLPVQYQSIETPGLISFKKQTKEQQEMVQFFDRLQTGTS</sequence>
<dbReference type="Gene3D" id="3.40.50.1820">
    <property type="entry name" value="alpha/beta hydrolase"/>
    <property type="match status" value="1"/>
</dbReference>
<dbReference type="AlphaFoldDB" id="A0A8J9UYA0"/>
<keyword evidence="2" id="KW-0719">Serine esterase</keyword>
<dbReference type="InterPro" id="IPR029058">
    <property type="entry name" value="AB_hydrolase_fold"/>
</dbReference>
<protein>
    <recommendedName>
        <fullName evidence="6">Carboxylic ester hydrolase</fullName>
        <ecNumber evidence="6">3.1.1.-</ecNumber>
    </recommendedName>
</protein>
<dbReference type="SUPFAM" id="SSF53474">
    <property type="entry name" value="alpha/beta-Hydrolases"/>
    <property type="match status" value="1"/>
</dbReference>
<dbReference type="InterPro" id="IPR002018">
    <property type="entry name" value="CarbesteraseB"/>
</dbReference>
<keyword evidence="6" id="KW-0732">Signal</keyword>
<gene>
    <name evidence="8" type="ORF">BINO364_LOCUS13879</name>
</gene>
<evidence type="ECO:0000256" key="1">
    <source>
        <dbReference type="ARBA" id="ARBA00005964"/>
    </source>
</evidence>
<reference evidence="8" key="1">
    <citation type="submission" date="2021-12" db="EMBL/GenBank/DDBJ databases">
        <authorList>
            <person name="Martin H S."/>
        </authorList>
    </citation>
    <scope>NUCLEOTIDE SEQUENCE</scope>
</reference>
<dbReference type="Proteomes" id="UP000838878">
    <property type="component" value="Chromosome 7"/>
</dbReference>
<keyword evidence="4" id="KW-1015">Disulfide bond</keyword>
<evidence type="ECO:0000313" key="8">
    <source>
        <dbReference type="EMBL" id="CAH0728691.1"/>
    </source>
</evidence>
<evidence type="ECO:0000256" key="5">
    <source>
        <dbReference type="ARBA" id="ARBA00023180"/>
    </source>
</evidence>
<dbReference type="GO" id="GO:0052689">
    <property type="term" value="F:carboxylic ester hydrolase activity"/>
    <property type="evidence" value="ECO:0007669"/>
    <property type="project" value="UniProtKB-KW"/>
</dbReference>
<dbReference type="EC" id="3.1.1.-" evidence="6"/>
<evidence type="ECO:0000256" key="3">
    <source>
        <dbReference type="ARBA" id="ARBA00022801"/>
    </source>
</evidence>
<dbReference type="PANTHER" id="PTHR11559">
    <property type="entry name" value="CARBOXYLESTERASE"/>
    <property type="match status" value="1"/>
</dbReference>
<comment type="similarity">
    <text evidence="1 6">Belongs to the type-B carboxylesterase/lipase family.</text>
</comment>
<dbReference type="InterPro" id="IPR019826">
    <property type="entry name" value="Carboxylesterase_B_AS"/>
</dbReference>